<dbReference type="RefSeq" id="WP_192778647.1">
    <property type="nucleotide sequence ID" value="NZ_BAAASY010000008.1"/>
</dbReference>
<accession>A0ABR9KQD1</accession>
<organism evidence="8 9">
    <name type="scientific">Nonomuraea africana</name>
    <dbReference type="NCBI Taxonomy" id="46171"/>
    <lineage>
        <taxon>Bacteria</taxon>
        <taxon>Bacillati</taxon>
        <taxon>Actinomycetota</taxon>
        <taxon>Actinomycetes</taxon>
        <taxon>Streptosporangiales</taxon>
        <taxon>Streptosporangiaceae</taxon>
        <taxon>Nonomuraea</taxon>
    </lineage>
</organism>
<protein>
    <submittedName>
        <fullName evidence="8">IS605 OrfB family transposase</fullName>
    </submittedName>
</protein>
<name>A0ABR9KQD1_9ACTN</name>
<evidence type="ECO:0000256" key="4">
    <source>
        <dbReference type="ARBA" id="ARBA00023172"/>
    </source>
</evidence>
<dbReference type="InterPro" id="IPR001959">
    <property type="entry name" value="Transposase"/>
</dbReference>
<comment type="caution">
    <text evidence="8">The sequence shown here is derived from an EMBL/GenBank/DDBJ whole genome shotgun (WGS) entry which is preliminary data.</text>
</comment>
<keyword evidence="2" id="KW-0815">Transposition</keyword>
<sequence>MAVTLRTNGNIQQQLARTRKGSNRRKRVVAKLGAVMARVRQRRQDFNAQTAAVLVSRYGTVVLEDLKTRNMTSSASGTVETPGGRVRQKAGLNRAILDKGWHGLEIALTGAARYTGTQIVKVNPAYTSQTCAACEHVNPKSRESQAVFRCTACGLVAHADVNAAINIKNAGGQSVSGRGDLAVGRSAKRQPPIGRSRPPAGIPRL</sequence>
<evidence type="ECO:0000259" key="6">
    <source>
        <dbReference type="Pfam" id="PF01385"/>
    </source>
</evidence>
<feature type="compositionally biased region" description="Polar residues" evidence="5">
    <location>
        <begin position="1"/>
        <end position="16"/>
    </location>
</feature>
<keyword evidence="4" id="KW-0233">DNA recombination</keyword>
<dbReference type="Pfam" id="PF07282">
    <property type="entry name" value="Cas12f1-like_TNB"/>
    <property type="match status" value="1"/>
</dbReference>
<feature type="domain" description="Probable transposase IS891/IS1136/IS1341" evidence="6">
    <location>
        <begin position="12"/>
        <end position="73"/>
    </location>
</feature>
<reference evidence="8 9" key="1">
    <citation type="submission" date="2020-10" db="EMBL/GenBank/DDBJ databases">
        <title>Sequencing the genomes of 1000 actinobacteria strains.</title>
        <authorList>
            <person name="Klenk H.-P."/>
        </authorList>
    </citation>
    <scope>NUCLEOTIDE SEQUENCE [LARGE SCALE GENOMIC DNA]</scope>
    <source>
        <strain evidence="8 9">DSM 43748</strain>
    </source>
</reference>
<gene>
    <name evidence="8" type="ORF">H4W81_007011</name>
</gene>
<dbReference type="InterPro" id="IPR010095">
    <property type="entry name" value="Cas12f1-like_TNB"/>
</dbReference>
<dbReference type="NCBIfam" id="NF040570">
    <property type="entry name" value="guided_TnpB"/>
    <property type="match status" value="1"/>
</dbReference>
<evidence type="ECO:0000256" key="5">
    <source>
        <dbReference type="SAM" id="MobiDB-lite"/>
    </source>
</evidence>
<comment type="similarity">
    <text evidence="1">In the C-terminal section; belongs to the transposase 35 family.</text>
</comment>
<feature type="region of interest" description="Disordered" evidence="5">
    <location>
        <begin position="174"/>
        <end position="205"/>
    </location>
</feature>
<dbReference type="Pfam" id="PF01385">
    <property type="entry name" value="OrfB_IS605"/>
    <property type="match status" value="1"/>
</dbReference>
<feature type="domain" description="Cas12f1-like TNB" evidence="7">
    <location>
        <begin position="101"/>
        <end position="167"/>
    </location>
</feature>
<dbReference type="EMBL" id="JADBEF010000001">
    <property type="protein sequence ID" value="MBE1564232.1"/>
    <property type="molecule type" value="Genomic_DNA"/>
</dbReference>
<keyword evidence="9" id="KW-1185">Reference proteome</keyword>
<evidence type="ECO:0000259" key="7">
    <source>
        <dbReference type="Pfam" id="PF07282"/>
    </source>
</evidence>
<dbReference type="Proteomes" id="UP000661607">
    <property type="component" value="Unassembled WGS sequence"/>
</dbReference>
<evidence type="ECO:0000313" key="9">
    <source>
        <dbReference type="Proteomes" id="UP000661607"/>
    </source>
</evidence>
<evidence type="ECO:0000256" key="2">
    <source>
        <dbReference type="ARBA" id="ARBA00022578"/>
    </source>
</evidence>
<keyword evidence="3" id="KW-0238">DNA-binding</keyword>
<feature type="region of interest" description="Disordered" evidence="5">
    <location>
        <begin position="1"/>
        <end position="22"/>
    </location>
</feature>
<evidence type="ECO:0000313" key="8">
    <source>
        <dbReference type="EMBL" id="MBE1564232.1"/>
    </source>
</evidence>
<evidence type="ECO:0000256" key="3">
    <source>
        <dbReference type="ARBA" id="ARBA00023125"/>
    </source>
</evidence>
<proteinExistence type="inferred from homology"/>
<evidence type="ECO:0000256" key="1">
    <source>
        <dbReference type="ARBA" id="ARBA00008761"/>
    </source>
</evidence>